<dbReference type="InterPro" id="IPR051804">
    <property type="entry name" value="Carb_Metab_Reg_Kinase/Isom"/>
</dbReference>
<proteinExistence type="inferred from homology"/>
<evidence type="ECO:0000256" key="12">
    <source>
        <dbReference type="ARBA" id="ARBA00048451"/>
    </source>
</evidence>
<dbReference type="PANTHER" id="PTHR42742">
    <property type="entry name" value="TRANSCRIPTIONAL REPRESSOR MPRA"/>
    <property type="match status" value="1"/>
</dbReference>
<dbReference type="CDD" id="cd24067">
    <property type="entry name" value="ASKHA_NBD_ROK_BsFRK-like"/>
    <property type="match status" value="1"/>
</dbReference>
<name>A0A1Z5J1S1_9LACO</name>
<accession>A0A1Z5J1S1</accession>
<keyword evidence="15" id="KW-1185">Reference proteome</keyword>
<dbReference type="RefSeq" id="WP_098824048.1">
    <property type="nucleotide sequence ID" value="NZ_BCMJ01000003.1"/>
</dbReference>
<evidence type="ECO:0000256" key="5">
    <source>
        <dbReference type="ARBA" id="ARBA00022741"/>
    </source>
</evidence>
<gene>
    <name evidence="14" type="primary">scrK_2</name>
    <name evidence="14" type="ORF">IWT5_00821</name>
</gene>
<dbReference type="InterPro" id="IPR000600">
    <property type="entry name" value="ROK"/>
</dbReference>
<evidence type="ECO:0000256" key="13">
    <source>
        <dbReference type="ARBA" id="ARBA00074653"/>
    </source>
</evidence>
<dbReference type="AlphaFoldDB" id="A0A1Z5J1S1"/>
<dbReference type="FunFam" id="3.30.420.40:FF:000153">
    <property type="entry name" value="Putative fructokinase"/>
    <property type="match status" value="1"/>
</dbReference>
<evidence type="ECO:0000256" key="3">
    <source>
        <dbReference type="ARBA" id="ARBA00022679"/>
    </source>
</evidence>
<comment type="catalytic activity">
    <reaction evidence="12">
        <text>D-fructose + ATP = D-fructose 6-phosphate + ADP + H(+)</text>
        <dbReference type="Rhea" id="RHEA:16125"/>
        <dbReference type="ChEBI" id="CHEBI:15378"/>
        <dbReference type="ChEBI" id="CHEBI:30616"/>
        <dbReference type="ChEBI" id="CHEBI:37721"/>
        <dbReference type="ChEBI" id="CHEBI:61527"/>
        <dbReference type="ChEBI" id="CHEBI:456216"/>
        <dbReference type="EC" id="2.7.1.4"/>
    </reaction>
</comment>
<evidence type="ECO:0000256" key="10">
    <source>
        <dbReference type="ARBA" id="ARBA00023277"/>
    </source>
</evidence>
<reference evidence="14 15" key="1">
    <citation type="submission" date="2015-11" db="EMBL/GenBank/DDBJ databases">
        <title>Draft genome sequences of new species of the genus Lactobacillus isolated from orchardgrass silage.</title>
        <authorList>
            <person name="Tohno M."/>
            <person name="Tanizawa Y."/>
            <person name="Arita M."/>
        </authorList>
    </citation>
    <scope>NUCLEOTIDE SEQUENCE [LARGE SCALE GENOMIC DNA]</scope>
    <source>
        <strain evidence="14 15">IWT5</strain>
    </source>
</reference>
<comment type="similarity">
    <text evidence="2">Belongs to the ROK (NagC/XylR) family.</text>
</comment>
<protein>
    <recommendedName>
        <fullName evidence="13">Fructokinase</fullName>
        <ecNumber evidence="11">2.7.1.4</ecNumber>
    </recommendedName>
</protein>
<keyword evidence="7" id="KW-0862">Zinc</keyword>
<dbReference type="Pfam" id="PF00480">
    <property type="entry name" value="ROK"/>
    <property type="match status" value="1"/>
</dbReference>
<keyword evidence="8" id="KW-0067">ATP-binding</keyword>
<evidence type="ECO:0000256" key="11">
    <source>
        <dbReference type="ARBA" id="ARBA00038887"/>
    </source>
</evidence>
<evidence type="ECO:0000256" key="1">
    <source>
        <dbReference type="ARBA" id="ARBA00001946"/>
    </source>
</evidence>
<evidence type="ECO:0000256" key="2">
    <source>
        <dbReference type="ARBA" id="ARBA00006479"/>
    </source>
</evidence>
<keyword evidence="6 14" id="KW-0418">Kinase</keyword>
<organism evidence="14 15">
    <name type="scientific">Secundilactobacillus silagincola</name>
    <dbReference type="NCBI Taxonomy" id="1714681"/>
    <lineage>
        <taxon>Bacteria</taxon>
        <taxon>Bacillati</taxon>
        <taxon>Bacillota</taxon>
        <taxon>Bacilli</taxon>
        <taxon>Lactobacillales</taxon>
        <taxon>Lactobacillaceae</taxon>
        <taxon>Secundilactobacillus</taxon>
    </lineage>
</organism>
<evidence type="ECO:0000256" key="6">
    <source>
        <dbReference type="ARBA" id="ARBA00022777"/>
    </source>
</evidence>
<comment type="caution">
    <text evidence="14">The sequence shown here is derived from an EMBL/GenBank/DDBJ whole genome shotgun (WGS) entry which is preliminary data.</text>
</comment>
<dbReference type="SUPFAM" id="SSF53067">
    <property type="entry name" value="Actin-like ATPase domain"/>
    <property type="match status" value="1"/>
</dbReference>
<dbReference type="Gene3D" id="3.30.420.40">
    <property type="match status" value="2"/>
</dbReference>
<keyword evidence="5" id="KW-0547">Nucleotide-binding</keyword>
<evidence type="ECO:0000256" key="4">
    <source>
        <dbReference type="ARBA" id="ARBA00022723"/>
    </source>
</evidence>
<dbReference type="InterPro" id="IPR054618">
    <property type="entry name" value="ScrK"/>
</dbReference>
<dbReference type="GO" id="GO:0008865">
    <property type="term" value="F:fructokinase activity"/>
    <property type="evidence" value="ECO:0007669"/>
    <property type="project" value="UniProtKB-EC"/>
</dbReference>
<dbReference type="EMBL" id="BCMJ01000003">
    <property type="protein sequence ID" value="GAX07671.1"/>
    <property type="molecule type" value="Genomic_DNA"/>
</dbReference>
<keyword evidence="4" id="KW-0479">Metal-binding</keyword>
<sequence length="298" mass="32971">MLLGSIEAGGTKFVAAVGNEQYQVQEKIQYPTTTPRETIQKSINFFKKFSDLRGISVASFGPIEIRKNATFYGYVTDTPKPGWSHTNFLGMLRSALDVPMYWTTDVNGSAYGEYILAMRLNQKLEALTYYTIGTGVGAGTVLDGKFIGTLGHPEIGHVRLKRHPDDLSFKGICPYHGDCLEGLVAGPTFEARLGKKGQDIPLTDHVWDIMAYYVAQAALQTTLQLRPQKIVFGGGVVSEEFLKKVRKEFTVLMNNYIDVGDLEDYITMPLAKNNGSATIGNFALALKEVNRVSRLEIL</sequence>
<dbReference type="GO" id="GO:0046872">
    <property type="term" value="F:metal ion binding"/>
    <property type="evidence" value="ECO:0007669"/>
    <property type="project" value="UniProtKB-KW"/>
</dbReference>
<dbReference type="OrthoDB" id="9783435at2"/>
<evidence type="ECO:0000256" key="7">
    <source>
        <dbReference type="ARBA" id="ARBA00022833"/>
    </source>
</evidence>
<dbReference type="Proteomes" id="UP000223370">
    <property type="component" value="Unassembled WGS sequence"/>
</dbReference>
<dbReference type="FunFam" id="3.30.420.40:FF:000136">
    <property type="entry name" value="Putative fructokinase"/>
    <property type="match status" value="1"/>
</dbReference>
<dbReference type="EC" id="2.7.1.4" evidence="11"/>
<keyword evidence="10" id="KW-0119">Carbohydrate metabolism</keyword>
<evidence type="ECO:0000256" key="8">
    <source>
        <dbReference type="ARBA" id="ARBA00022840"/>
    </source>
</evidence>
<keyword evidence="3" id="KW-0808">Transferase</keyword>
<evidence type="ECO:0000256" key="9">
    <source>
        <dbReference type="ARBA" id="ARBA00022842"/>
    </source>
</evidence>
<comment type="cofactor">
    <cofactor evidence="1">
        <name>Mg(2+)</name>
        <dbReference type="ChEBI" id="CHEBI:18420"/>
    </cofactor>
</comment>
<dbReference type="GO" id="GO:0005524">
    <property type="term" value="F:ATP binding"/>
    <property type="evidence" value="ECO:0007669"/>
    <property type="project" value="UniProtKB-KW"/>
</dbReference>
<dbReference type="PANTHER" id="PTHR42742:SF3">
    <property type="entry name" value="FRUCTOKINASE"/>
    <property type="match status" value="1"/>
</dbReference>
<dbReference type="InterPro" id="IPR043129">
    <property type="entry name" value="ATPase_NBD"/>
</dbReference>
<evidence type="ECO:0000313" key="15">
    <source>
        <dbReference type="Proteomes" id="UP000223370"/>
    </source>
</evidence>
<keyword evidence="9" id="KW-0460">Magnesium</keyword>
<dbReference type="NCBIfam" id="NF045550">
    <property type="entry name" value="FrctkaseScrK"/>
    <property type="match status" value="1"/>
</dbReference>
<evidence type="ECO:0000313" key="14">
    <source>
        <dbReference type="EMBL" id="GAX07671.1"/>
    </source>
</evidence>